<protein>
    <recommendedName>
        <fullName evidence="4">SPOR domain-containing protein</fullName>
    </recommendedName>
</protein>
<dbReference type="AlphaFoldDB" id="A0AAV4ZQY3"/>
<reference evidence="2" key="2">
    <citation type="submission" date="2021-08" db="EMBL/GenBank/DDBJ databases">
        <authorList>
            <person name="Tani A."/>
            <person name="Ola A."/>
            <person name="Ogura Y."/>
            <person name="Katsura K."/>
            <person name="Hayashi T."/>
        </authorList>
    </citation>
    <scope>NUCLEOTIDE SEQUENCE</scope>
    <source>
        <strain evidence="2">DSM 16372</strain>
    </source>
</reference>
<evidence type="ECO:0000313" key="3">
    <source>
        <dbReference type="Proteomes" id="UP001055247"/>
    </source>
</evidence>
<evidence type="ECO:0000256" key="1">
    <source>
        <dbReference type="SAM" id="MobiDB-lite"/>
    </source>
</evidence>
<feature type="region of interest" description="Disordered" evidence="1">
    <location>
        <begin position="149"/>
        <end position="175"/>
    </location>
</feature>
<keyword evidence="3" id="KW-1185">Reference proteome</keyword>
<gene>
    <name evidence="2" type="ORF">BHAOGJBA_4436</name>
</gene>
<reference evidence="2" key="1">
    <citation type="journal article" date="2016" name="Front. Microbiol.">
        <title>Genome Sequence of the Piezophilic, Mesophilic Sulfate-Reducing Bacterium Desulfovibrio indicus J2T.</title>
        <authorList>
            <person name="Cao J."/>
            <person name="Maignien L."/>
            <person name="Shao Z."/>
            <person name="Alain K."/>
            <person name="Jebbar M."/>
        </authorList>
    </citation>
    <scope>NUCLEOTIDE SEQUENCE</scope>
    <source>
        <strain evidence="2">DSM 16372</strain>
    </source>
</reference>
<dbReference type="RefSeq" id="WP_238231049.1">
    <property type="nucleotide sequence ID" value="NZ_BPQO01000022.1"/>
</dbReference>
<proteinExistence type="predicted"/>
<name>A0AAV4ZQY3_9HYPH</name>
<organism evidence="2 3">
    <name type="scientific">Methylobacterium hispanicum</name>
    <dbReference type="NCBI Taxonomy" id="270350"/>
    <lineage>
        <taxon>Bacteria</taxon>
        <taxon>Pseudomonadati</taxon>
        <taxon>Pseudomonadota</taxon>
        <taxon>Alphaproteobacteria</taxon>
        <taxon>Hyphomicrobiales</taxon>
        <taxon>Methylobacteriaceae</taxon>
        <taxon>Methylobacterium</taxon>
    </lineage>
</organism>
<accession>A0AAV4ZQY3</accession>
<evidence type="ECO:0008006" key="4">
    <source>
        <dbReference type="Google" id="ProtNLM"/>
    </source>
</evidence>
<dbReference type="EMBL" id="BPQO01000022">
    <property type="protein sequence ID" value="GJD90892.1"/>
    <property type="molecule type" value="Genomic_DNA"/>
</dbReference>
<comment type="caution">
    <text evidence="2">The sequence shown here is derived from an EMBL/GenBank/DDBJ whole genome shotgun (WGS) entry which is preliminary data.</text>
</comment>
<dbReference type="Proteomes" id="UP001055247">
    <property type="component" value="Unassembled WGS sequence"/>
</dbReference>
<sequence length="304" mass="33160">MPEYFLVDDGVRMPRWCELGHAEGGPFWIDFKARRTPYDEGRPLAVVEAENPAALLRRRPPEIAALEREHASRLLLDPWSDQGWLSPEGRFYGCAFFAHDDLAHALLGKHVGELEDAGWIRVHADSFRSSLVYGRGTSARQADTLAALGFPDAHAPGGRRSRHEPDRDRPPPRYAYRSAAGEAVPPRALPAPEAAEAVPGEESFGPVASRLAESDLFATLFSQERSLVADIGPGRWLWMFTFPDVSIGSENTPADLAAAAGLHVHAVAFDQLEVSAWPYEGVHASDAARRLLAALPSPAPRPGP</sequence>
<evidence type="ECO:0000313" key="2">
    <source>
        <dbReference type="EMBL" id="GJD90892.1"/>
    </source>
</evidence>